<dbReference type="SUPFAM" id="SSF52058">
    <property type="entry name" value="L domain-like"/>
    <property type="match status" value="1"/>
</dbReference>
<evidence type="ECO:0000313" key="3">
    <source>
        <dbReference type="Proteomes" id="UP000306102"/>
    </source>
</evidence>
<protein>
    <recommendedName>
        <fullName evidence="1">R13L1/DRL21-like LRR repeat region domain-containing protein</fullName>
    </recommendedName>
</protein>
<accession>A0A4S4EBM2</accession>
<comment type="caution">
    <text evidence="2">The sequence shown here is derived from an EMBL/GenBank/DDBJ whole genome shotgun (WGS) entry which is preliminary data.</text>
</comment>
<keyword evidence="3" id="KW-1185">Reference proteome</keyword>
<dbReference type="PANTHER" id="PTHR47186:SF41">
    <property type="entry name" value="OS12G0131701 PROTEIN"/>
    <property type="match status" value="1"/>
</dbReference>
<dbReference type="EMBL" id="SDRB02005817">
    <property type="protein sequence ID" value="THG13609.1"/>
    <property type="molecule type" value="Genomic_DNA"/>
</dbReference>
<evidence type="ECO:0000259" key="1">
    <source>
        <dbReference type="Pfam" id="PF25019"/>
    </source>
</evidence>
<gene>
    <name evidence="2" type="ORF">TEA_001276</name>
</gene>
<dbReference type="InterPro" id="IPR056789">
    <property type="entry name" value="LRR_R13L1-DRL21"/>
</dbReference>
<dbReference type="AlphaFoldDB" id="A0A4S4EBM2"/>
<name>A0A4S4EBM2_CAMSN</name>
<sequence length="152" mass="16977">MKKLPTATGNLINLRHLNDTGANSLQEMPPKMGQLTSLQTLSNFIVSKGNGFMIRELGDLIHLRGAFCISGLDNVVDAKAAKLYEKQGLDELLMEWSNTNSEDSRNEKVELEVLDMLQPDNKVKVLSINGYYGPIFPTWVGDPRFSNMVHLL</sequence>
<dbReference type="InterPro" id="IPR032675">
    <property type="entry name" value="LRR_dom_sf"/>
</dbReference>
<feature type="domain" description="R13L1/DRL21-like LRR repeat region" evidence="1">
    <location>
        <begin position="54"/>
        <end position="151"/>
    </location>
</feature>
<evidence type="ECO:0000313" key="2">
    <source>
        <dbReference type="EMBL" id="THG13609.1"/>
    </source>
</evidence>
<dbReference type="Gene3D" id="3.80.10.10">
    <property type="entry name" value="Ribonuclease Inhibitor"/>
    <property type="match status" value="1"/>
</dbReference>
<dbReference type="PANTHER" id="PTHR47186">
    <property type="entry name" value="LEUCINE-RICH REPEAT-CONTAINING PROTEIN 57"/>
    <property type="match status" value="1"/>
</dbReference>
<dbReference type="Proteomes" id="UP000306102">
    <property type="component" value="Unassembled WGS sequence"/>
</dbReference>
<dbReference type="Pfam" id="PF25019">
    <property type="entry name" value="LRR_R13L1-DRL21"/>
    <property type="match status" value="1"/>
</dbReference>
<reference evidence="2 3" key="1">
    <citation type="journal article" date="2018" name="Proc. Natl. Acad. Sci. U.S.A.">
        <title>Draft genome sequence of Camellia sinensis var. sinensis provides insights into the evolution of the tea genome and tea quality.</title>
        <authorList>
            <person name="Wei C."/>
            <person name="Yang H."/>
            <person name="Wang S."/>
            <person name="Zhao J."/>
            <person name="Liu C."/>
            <person name="Gao L."/>
            <person name="Xia E."/>
            <person name="Lu Y."/>
            <person name="Tai Y."/>
            <person name="She G."/>
            <person name="Sun J."/>
            <person name="Cao H."/>
            <person name="Tong W."/>
            <person name="Gao Q."/>
            <person name="Li Y."/>
            <person name="Deng W."/>
            <person name="Jiang X."/>
            <person name="Wang W."/>
            <person name="Chen Q."/>
            <person name="Zhang S."/>
            <person name="Li H."/>
            <person name="Wu J."/>
            <person name="Wang P."/>
            <person name="Li P."/>
            <person name="Shi C."/>
            <person name="Zheng F."/>
            <person name="Jian J."/>
            <person name="Huang B."/>
            <person name="Shan D."/>
            <person name="Shi M."/>
            <person name="Fang C."/>
            <person name="Yue Y."/>
            <person name="Li F."/>
            <person name="Li D."/>
            <person name="Wei S."/>
            <person name="Han B."/>
            <person name="Jiang C."/>
            <person name="Yin Y."/>
            <person name="Xia T."/>
            <person name="Zhang Z."/>
            <person name="Bennetzen J.L."/>
            <person name="Zhao S."/>
            <person name="Wan X."/>
        </authorList>
    </citation>
    <scope>NUCLEOTIDE SEQUENCE [LARGE SCALE GENOMIC DNA]</scope>
    <source>
        <strain evidence="3">cv. Shuchazao</strain>
        <tissue evidence="2">Leaf</tissue>
    </source>
</reference>
<organism evidence="2 3">
    <name type="scientific">Camellia sinensis var. sinensis</name>
    <name type="common">China tea</name>
    <dbReference type="NCBI Taxonomy" id="542762"/>
    <lineage>
        <taxon>Eukaryota</taxon>
        <taxon>Viridiplantae</taxon>
        <taxon>Streptophyta</taxon>
        <taxon>Embryophyta</taxon>
        <taxon>Tracheophyta</taxon>
        <taxon>Spermatophyta</taxon>
        <taxon>Magnoliopsida</taxon>
        <taxon>eudicotyledons</taxon>
        <taxon>Gunneridae</taxon>
        <taxon>Pentapetalae</taxon>
        <taxon>asterids</taxon>
        <taxon>Ericales</taxon>
        <taxon>Theaceae</taxon>
        <taxon>Camellia</taxon>
    </lineage>
</organism>
<proteinExistence type="predicted"/>